<dbReference type="AlphaFoldDB" id="A0A0P1AH78"/>
<accession>A0A0P1AH78</accession>
<sequence>MCRVGIRTLDHLLRGQRDALDEILSSVGFKWTIPNARKPRLHEETISGHRKAAYVECLAKKERRWEIFSKGD</sequence>
<evidence type="ECO:0000313" key="1">
    <source>
        <dbReference type="EMBL" id="CEG40158.1"/>
    </source>
</evidence>
<keyword evidence="2" id="KW-1185">Reference proteome</keyword>
<proteinExistence type="predicted"/>
<reference evidence="2" key="1">
    <citation type="submission" date="2014-09" db="EMBL/GenBank/DDBJ databases">
        <authorList>
            <person name="Sharma Rahul"/>
            <person name="Thines Marco"/>
        </authorList>
    </citation>
    <scope>NUCLEOTIDE SEQUENCE [LARGE SCALE GENOMIC DNA]</scope>
</reference>
<evidence type="ECO:0000313" key="2">
    <source>
        <dbReference type="Proteomes" id="UP000054928"/>
    </source>
</evidence>
<name>A0A0P1AH78_PLAHL</name>
<dbReference type="EMBL" id="CCYD01000468">
    <property type="protein sequence ID" value="CEG40158.1"/>
    <property type="molecule type" value="Genomic_DNA"/>
</dbReference>
<protein>
    <submittedName>
        <fullName evidence="1">Uncharacterized protein</fullName>
    </submittedName>
</protein>
<dbReference type="RefSeq" id="XP_024576527.1">
    <property type="nucleotide sequence ID" value="XM_024725785.1"/>
</dbReference>
<dbReference type="GeneID" id="36405426"/>
<dbReference type="Proteomes" id="UP000054928">
    <property type="component" value="Unassembled WGS sequence"/>
</dbReference>
<organism evidence="1 2">
    <name type="scientific">Plasmopara halstedii</name>
    <name type="common">Downy mildew of sunflower</name>
    <dbReference type="NCBI Taxonomy" id="4781"/>
    <lineage>
        <taxon>Eukaryota</taxon>
        <taxon>Sar</taxon>
        <taxon>Stramenopiles</taxon>
        <taxon>Oomycota</taxon>
        <taxon>Peronosporomycetes</taxon>
        <taxon>Peronosporales</taxon>
        <taxon>Peronosporaceae</taxon>
        <taxon>Plasmopara</taxon>
    </lineage>
</organism>